<dbReference type="GO" id="GO:0000160">
    <property type="term" value="P:phosphorelay signal transduction system"/>
    <property type="evidence" value="ECO:0007669"/>
    <property type="project" value="UniProtKB-KW"/>
</dbReference>
<keyword evidence="2" id="KW-0902">Two-component regulatory system</keyword>
<dbReference type="SMART" id="SM00448">
    <property type="entry name" value="REC"/>
    <property type="match status" value="1"/>
</dbReference>
<evidence type="ECO:0000256" key="5">
    <source>
        <dbReference type="ARBA" id="ARBA00023163"/>
    </source>
</evidence>
<dbReference type="AlphaFoldDB" id="A0A348AJH4"/>
<sequence length="136" mass="15273">MLTRMVRAKPTILVIDDQPGIRRLLTEVLQDEGYNVVTAANGYEGVQLARDIKPAVILMDMKMPGMDGIEALREIKRQGQGEKVIMMTAYGELDMVNEAREAGMRDYITKPFDIMQLCEKIGQIVNSPDSRQLMIG</sequence>
<evidence type="ECO:0000256" key="6">
    <source>
        <dbReference type="PROSITE-ProRule" id="PRU00169"/>
    </source>
</evidence>
<keyword evidence="4" id="KW-0238">DNA-binding</keyword>
<keyword evidence="3" id="KW-0805">Transcription regulation</keyword>
<dbReference type="Proteomes" id="UP000276437">
    <property type="component" value="Chromosome"/>
</dbReference>
<dbReference type="InterPro" id="IPR011006">
    <property type="entry name" value="CheY-like_superfamily"/>
</dbReference>
<evidence type="ECO:0000256" key="3">
    <source>
        <dbReference type="ARBA" id="ARBA00023015"/>
    </source>
</evidence>
<evidence type="ECO:0000313" key="8">
    <source>
        <dbReference type="EMBL" id="BBB91222.1"/>
    </source>
</evidence>
<dbReference type="InterPro" id="IPR050595">
    <property type="entry name" value="Bact_response_regulator"/>
</dbReference>
<gene>
    <name evidence="8" type="primary">spo0F</name>
    <name evidence="8" type="ORF">MAMMFC1_01893</name>
</gene>
<keyword evidence="5" id="KW-0804">Transcription</keyword>
<dbReference type="PANTHER" id="PTHR44591">
    <property type="entry name" value="STRESS RESPONSE REGULATOR PROTEIN 1"/>
    <property type="match status" value="1"/>
</dbReference>
<feature type="modified residue" description="4-aspartylphosphate" evidence="6">
    <location>
        <position position="60"/>
    </location>
</feature>
<dbReference type="PROSITE" id="PS50110">
    <property type="entry name" value="RESPONSE_REGULATORY"/>
    <property type="match status" value="1"/>
</dbReference>
<dbReference type="SUPFAM" id="SSF52172">
    <property type="entry name" value="CheY-like"/>
    <property type="match status" value="1"/>
</dbReference>
<dbReference type="InterPro" id="IPR001789">
    <property type="entry name" value="Sig_transdc_resp-reg_receiver"/>
</dbReference>
<dbReference type="Pfam" id="PF00072">
    <property type="entry name" value="Response_reg"/>
    <property type="match status" value="1"/>
</dbReference>
<organism evidence="8 9">
    <name type="scientific">Methylomusa anaerophila</name>
    <dbReference type="NCBI Taxonomy" id="1930071"/>
    <lineage>
        <taxon>Bacteria</taxon>
        <taxon>Bacillati</taxon>
        <taxon>Bacillota</taxon>
        <taxon>Negativicutes</taxon>
        <taxon>Selenomonadales</taxon>
        <taxon>Sporomusaceae</taxon>
        <taxon>Methylomusa</taxon>
    </lineage>
</organism>
<dbReference type="EC" id="2.7.-.-" evidence="8"/>
<reference evidence="8 9" key="1">
    <citation type="journal article" date="2018" name="Int. J. Syst. Evol. Microbiol.">
        <title>Methylomusa anaerophila gen. nov., sp. nov., an anaerobic methanol-utilizing bacterium isolated from a microbial fuel cell.</title>
        <authorList>
            <person name="Amano N."/>
            <person name="Yamamuro A."/>
            <person name="Miyahara M."/>
            <person name="Kouzuma A."/>
            <person name="Abe T."/>
            <person name="Watanabe K."/>
        </authorList>
    </citation>
    <scope>NUCLEOTIDE SEQUENCE [LARGE SCALE GENOMIC DNA]</scope>
    <source>
        <strain evidence="8 9">MMFC1</strain>
    </source>
</reference>
<dbReference type="Gene3D" id="3.40.50.2300">
    <property type="match status" value="1"/>
</dbReference>
<evidence type="ECO:0000313" key="9">
    <source>
        <dbReference type="Proteomes" id="UP000276437"/>
    </source>
</evidence>
<dbReference type="FunFam" id="3.40.50.2300:FF:000001">
    <property type="entry name" value="DNA-binding response regulator PhoB"/>
    <property type="match status" value="1"/>
</dbReference>
<name>A0A348AJH4_9FIRM</name>
<dbReference type="CDD" id="cd00156">
    <property type="entry name" value="REC"/>
    <property type="match status" value="1"/>
</dbReference>
<keyword evidence="1 6" id="KW-0597">Phosphoprotein</keyword>
<dbReference type="PANTHER" id="PTHR44591:SF3">
    <property type="entry name" value="RESPONSE REGULATORY DOMAIN-CONTAINING PROTEIN"/>
    <property type="match status" value="1"/>
</dbReference>
<dbReference type="KEGG" id="mana:MAMMFC1_01893"/>
<dbReference type="RefSeq" id="WP_324332367.1">
    <property type="nucleotide sequence ID" value="NZ_DAINIT010000013.1"/>
</dbReference>
<evidence type="ECO:0000256" key="1">
    <source>
        <dbReference type="ARBA" id="ARBA00022553"/>
    </source>
</evidence>
<keyword evidence="9" id="KW-1185">Reference proteome</keyword>
<feature type="domain" description="Response regulatory" evidence="7">
    <location>
        <begin position="11"/>
        <end position="125"/>
    </location>
</feature>
<evidence type="ECO:0000259" key="7">
    <source>
        <dbReference type="PROSITE" id="PS50110"/>
    </source>
</evidence>
<keyword evidence="8" id="KW-0808">Transferase</keyword>
<evidence type="ECO:0000256" key="2">
    <source>
        <dbReference type="ARBA" id="ARBA00023012"/>
    </source>
</evidence>
<evidence type="ECO:0000256" key="4">
    <source>
        <dbReference type="ARBA" id="ARBA00023125"/>
    </source>
</evidence>
<dbReference type="GO" id="GO:0016740">
    <property type="term" value="F:transferase activity"/>
    <property type="evidence" value="ECO:0007669"/>
    <property type="project" value="UniProtKB-KW"/>
</dbReference>
<proteinExistence type="predicted"/>
<dbReference type="GO" id="GO:0003677">
    <property type="term" value="F:DNA binding"/>
    <property type="evidence" value="ECO:0007669"/>
    <property type="project" value="UniProtKB-KW"/>
</dbReference>
<accession>A0A348AJH4</accession>
<dbReference type="EMBL" id="AP018449">
    <property type="protein sequence ID" value="BBB91222.1"/>
    <property type="molecule type" value="Genomic_DNA"/>
</dbReference>
<protein>
    <submittedName>
        <fullName evidence="8">Sporulation initiation phosphotransferase F</fullName>
        <ecNumber evidence="8">2.7.-.-</ecNumber>
    </submittedName>
</protein>